<evidence type="ECO:0000313" key="4">
    <source>
        <dbReference type="EMBL" id="TLX45930.1"/>
    </source>
</evidence>
<dbReference type="PROSITE" id="PS00455">
    <property type="entry name" value="AMP_BINDING"/>
    <property type="match status" value="1"/>
</dbReference>
<dbReference type="Pfam" id="PF00501">
    <property type="entry name" value="AMP-binding"/>
    <property type="match status" value="2"/>
</dbReference>
<dbReference type="InterPro" id="IPR020845">
    <property type="entry name" value="AMP-binding_CS"/>
</dbReference>
<feature type="domain" description="AMP-dependent synthetase/ligase" evidence="2">
    <location>
        <begin position="8"/>
        <end position="102"/>
    </location>
</feature>
<dbReference type="PANTHER" id="PTHR43201:SF8">
    <property type="entry name" value="ACYL-COA SYNTHETASE FAMILY MEMBER 3"/>
    <property type="match status" value="1"/>
</dbReference>
<evidence type="ECO:0008006" key="6">
    <source>
        <dbReference type="Google" id="ProtNLM"/>
    </source>
</evidence>
<comment type="caution">
    <text evidence="4">The sequence shown here is derived from an EMBL/GenBank/DDBJ whole genome shotgun (WGS) entry which is preliminary data.</text>
</comment>
<dbReference type="Gene3D" id="3.30.300.30">
    <property type="match status" value="1"/>
</dbReference>
<feature type="domain" description="AMP-binding enzyme C-terminal" evidence="3">
    <location>
        <begin position="361"/>
        <end position="433"/>
    </location>
</feature>
<comment type="similarity">
    <text evidence="1">Belongs to the ATP-dependent AMP-binding enzyme family.</text>
</comment>
<evidence type="ECO:0000259" key="2">
    <source>
        <dbReference type="Pfam" id="PF00501"/>
    </source>
</evidence>
<evidence type="ECO:0000259" key="3">
    <source>
        <dbReference type="Pfam" id="PF13193"/>
    </source>
</evidence>
<reference evidence="4 5" key="1">
    <citation type="submission" date="2018-01" db="EMBL/GenBank/DDBJ databases">
        <title>Co-occurrence of chitin degradation, pigmentation and bioactivity in marine Pseudoalteromonas.</title>
        <authorList>
            <person name="Paulsen S."/>
            <person name="Gram L."/>
            <person name="Machado H."/>
        </authorList>
    </citation>
    <scope>NUCLEOTIDE SEQUENCE [LARGE SCALE GENOMIC DNA]</scope>
    <source>
        <strain evidence="4 5">S3663</strain>
    </source>
</reference>
<dbReference type="InterPro" id="IPR025110">
    <property type="entry name" value="AMP-bd_C"/>
</dbReference>
<dbReference type="GO" id="GO:0031956">
    <property type="term" value="F:medium-chain fatty acid-CoA ligase activity"/>
    <property type="evidence" value="ECO:0007669"/>
    <property type="project" value="TreeGrafter"/>
</dbReference>
<evidence type="ECO:0000313" key="5">
    <source>
        <dbReference type="Proteomes" id="UP000309186"/>
    </source>
</evidence>
<dbReference type="OrthoDB" id="9803968at2"/>
<dbReference type="InterPro" id="IPR042099">
    <property type="entry name" value="ANL_N_sf"/>
</dbReference>
<gene>
    <name evidence="4" type="ORF">C1E24_16760</name>
</gene>
<proteinExistence type="inferred from homology"/>
<dbReference type="InterPro" id="IPR000873">
    <property type="entry name" value="AMP-dep_synth/lig_dom"/>
</dbReference>
<dbReference type="Gene3D" id="3.40.50.12780">
    <property type="entry name" value="N-terminal domain of ligase-like"/>
    <property type="match status" value="1"/>
</dbReference>
<protein>
    <recommendedName>
        <fullName evidence="6">O-succinylbenzoate--CoA ligase</fullName>
    </recommendedName>
</protein>
<feature type="domain" description="AMP-dependent synthetase/ligase" evidence="2">
    <location>
        <begin position="116"/>
        <end position="305"/>
    </location>
</feature>
<dbReference type="Pfam" id="PF13193">
    <property type="entry name" value="AMP-binding_C"/>
    <property type="match status" value="1"/>
</dbReference>
<name>A0A5R9PYE9_9GAMM</name>
<accession>A0A5R9PYE9</accession>
<dbReference type="SUPFAM" id="SSF56801">
    <property type="entry name" value="Acetyl-CoA synthetase-like"/>
    <property type="match status" value="1"/>
</dbReference>
<dbReference type="PANTHER" id="PTHR43201">
    <property type="entry name" value="ACYL-COA SYNTHETASE"/>
    <property type="match status" value="1"/>
</dbReference>
<dbReference type="CDD" id="cd04433">
    <property type="entry name" value="AFD_class_I"/>
    <property type="match status" value="1"/>
</dbReference>
<organism evidence="4 5">
    <name type="scientific">Pseudoalteromonas phenolica</name>
    <dbReference type="NCBI Taxonomy" id="161398"/>
    <lineage>
        <taxon>Bacteria</taxon>
        <taxon>Pseudomonadati</taxon>
        <taxon>Pseudomonadota</taxon>
        <taxon>Gammaproteobacteria</taxon>
        <taxon>Alteromonadales</taxon>
        <taxon>Pseudoalteromonadaceae</taxon>
        <taxon>Pseudoalteromonas</taxon>
    </lineage>
</organism>
<dbReference type="RefSeq" id="WP_138483410.1">
    <property type="nucleotide sequence ID" value="NZ_PPSW01000027.1"/>
</dbReference>
<sequence length="444" mass="49379">MILNYFSQPDKTAIYTDGQTISYSELNHKILDYTNTLRFYQLDEGSVVAIQLSSPLEFYFYLLACLELGLTSCPIQADSNKDYLDTLLNITQPELLITDSEIINNKTSSQNNHFRNSAALITFTSGTTGEPKAVCHSLNNLVNCSKSFIKHHNLNSDINMLSVMPHHYMAGILNTFLCPLIAGGSVTIKDSFSAKNATDVFNSLISTKANCLWLSPSMLILATKLLRNKETINALEEKQPIIFIGTAPLPEAAKDAFLKKCKTYVLESYGTSEQLFISSQTIEECEGNNVGSLLPEVTVEFSNDKEILANVPWEAIGYLNTQFLSKSTGDLGVFNSDKLNIIGRKKDIIIKGGVNISPRFLEEAVMKQNKVIDCAVIKSKHDFWGEVPVVFMITEEGFCLDKLISNIEKTIPKEIAPEKFILTENFPRTITGKVIKGELEKLLA</sequence>
<dbReference type="InterPro" id="IPR045851">
    <property type="entry name" value="AMP-bd_C_sf"/>
</dbReference>
<dbReference type="GO" id="GO:0006631">
    <property type="term" value="P:fatty acid metabolic process"/>
    <property type="evidence" value="ECO:0007669"/>
    <property type="project" value="TreeGrafter"/>
</dbReference>
<evidence type="ECO:0000256" key="1">
    <source>
        <dbReference type="ARBA" id="ARBA00006432"/>
    </source>
</evidence>
<dbReference type="EMBL" id="PPSW01000027">
    <property type="protein sequence ID" value="TLX45930.1"/>
    <property type="molecule type" value="Genomic_DNA"/>
</dbReference>
<dbReference type="AlphaFoldDB" id="A0A5R9PYE9"/>
<dbReference type="Proteomes" id="UP000309186">
    <property type="component" value="Unassembled WGS sequence"/>
</dbReference>